<organism evidence="2 3">
    <name type="scientific">Bacillus pseudomycoides</name>
    <dbReference type="NCBI Taxonomy" id="64104"/>
    <lineage>
        <taxon>Bacteria</taxon>
        <taxon>Bacillati</taxon>
        <taxon>Bacillota</taxon>
        <taxon>Bacilli</taxon>
        <taxon>Bacillales</taxon>
        <taxon>Bacillaceae</taxon>
        <taxon>Bacillus</taxon>
        <taxon>Bacillus cereus group</taxon>
    </lineage>
</organism>
<dbReference type="RefSeq" id="WP_097895759.1">
    <property type="nucleotide sequence ID" value="NZ_NVOR01000066.1"/>
</dbReference>
<proteinExistence type="predicted"/>
<keyword evidence="1" id="KW-0732">Signal</keyword>
<name>A0AA91ZSK0_9BACI</name>
<feature type="chain" id="PRO_5041679213" description="Lipoprotein" evidence="1">
    <location>
        <begin position="19"/>
        <end position="123"/>
    </location>
</feature>
<evidence type="ECO:0000256" key="1">
    <source>
        <dbReference type="SAM" id="SignalP"/>
    </source>
</evidence>
<evidence type="ECO:0000313" key="3">
    <source>
        <dbReference type="Proteomes" id="UP000221020"/>
    </source>
</evidence>
<comment type="caution">
    <text evidence="2">The sequence shown here is derived from an EMBL/GenBank/DDBJ whole genome shotgun (WGS) entry which is preliminary data.</text>
</comment>
<evidence type="ECO:0000313" key="2">
    <source>
        <dbReference type="EMBL" id="PED81432.1"/>
    </source>
</evidence>
<gene>
    <name evidence="2" type="ORF">CON65_17280</name>
</gene>
<accession>A0AA91ZSK0</accession>
<dbReference type="AlphaFoldDB" id="A0AA91ZSK0"/>
<sequence>MKKIIMLFSVMICFWSLSGCDCTYSYVGESEHWKGKYIISQADTSESGEGAIIYKGKDREKINDVKWRVEDNSSKQEGAGFIDRGTIQLKSSCSGCAVHDKKEMFLVTIEWDGKKESFEMRYK</sequence>
<dbReference type="EMBL" id="NVOR01000066">
    <property type="protein sequence ID" value="PED81432.1"/>
    <property type="molecule type" value="Genomic_DNA"/>
</dbReference>
<evidence type="ECO:0008006" key="4">
    <source>
        <dbReference type="Google" id="ProtNLM"/>
    </source>
</evidence>
<dbReference type="PROSITE" id="PS51257">
    <property type="entry name" value="PROKAR_LIPOPROTEIN"/>
    <property type="match status" value="1"/>
</dbReference>
<dbReference type="Proteomes" id="UP000221020">
    <property type="component" value="Unassembled WGS sequence"/>
</dbReference>
<reference evidence="2 3" key="1">
    <citation type="submission" date="2017-09" db="EMBL/GenBank/DDBJ databases">
        <title>Large-scale bioinformatics analysis of Bacillus genomes uncovers conserved roles of natural products in bacterial physiology.</title>
        <authorList>
            <consortium name="Agbiome Team Llc"/>
            <person name="Bleich R.M."/>
            <person name="Grubbs K.J."/>
            <person name="Santa Maria K.C."/>
            <person name="Allen S.E."/>
            <person name="Farag S."/>
            <person name="Shank E.A."/>
            <person name="Bowers A."/>
        </authorList>
    </citation>
    <scope>NUCLEOTIDE SEQUENCE [LARGE SCALE GENOMIC DNA]</scope>
    <source>
        <strain evidence="2 3">AFS092012</strain>
    </source>
</reference>
<protein>
    <recommendedName>
        <fullName evidence="4">Lipoprotein</fullName>
    </recommendedName>
</protein>
<feature type="signal peptide" evidence="1">
    <location>
        <begin position="1"/>
        <end position="18"/>
    </location>
</feature>